<gene>
    <name evidence="2" type="ORF">I7822_18875</name>
</gene>
<feature type="domain" description="Xylose isomerase-like TIM barrel" evidence="1">
    <location>
        <begin position="26"/>
        <end position="202"/>
    </location>
</feature>
<evidence type="ECO:0000313" key="3">
    <source>
        <dbReference type="Proteomes" id="UP000663981"/>
    </source>
</evidence>
<dbReference type="InterPro" id="IPR036237">
    <property type="entry name" value="Xyl_isomerase-like_sf"/>
</dbReference>
<evidence type="ECO:0000313" key="2">
    <source>
        <dbReference type="EMBL" id="MBO1513689.1"/>
    </source>
</evidence>
<organism evidence="2 3">
    <name type="scientific">Metabacillus bambusae</name>
    <dbReference type="NCBI Taxonomy" id="2795218"/>
    <lineage>
        <taxon>Bacteria</taxon>
        <taxon>Bacillati</taxon>
        <taxon>Bacillota</taxon>
        <taxon>Bacilli</taxon>
        <taxon>Bacillales</taxon>
        <taxon>Bacillaceae</taxon>
        <taxon>Metabacillus</taxon>
    </lineage>
</organism>
<comment type="caution">
    <text evidence="2">The sequence shown here is derived from an EMBL/GenBank/DDBJ whole genome shotgun (WGS) entry which is preliminary data.</text>
</comment>
<dbReference type="Proteomes" id="UP000663981">
    <property type="component" value="Unassembled WGS sequence"/>
</dbReference>
<accession>A0ABS3N5X2</accession>
<name>A0ABS3N5X2_9BACI</name>
<keyword evidence="3" id="KW-1185">Reference proteome</keyword>
<dbReference type="InterPro" id="IPR013022">
    <property type="entry name" value="Xyl_isomerase-like_TIM-brl"/>
</dbReference>
<protein>
    <submittedName>
        <fullName evidence="2">TIM barrel protein</fullName>
    </submittedName>
</protein>
<dbReference type="Pfam" id="PF01261">
    <property type="entry name" value="AP_endonuc_2"/>
    <property type="match status" value="1"/>
</dbReference>
<dbReference type="RefSeq" id="WP_207980640.1">
    <property type="nucleotide sequence ID" value="NZ_JAGDEL010000016.1"/>
</dbReference>
<proteinExistence type="predicted"/>
<evidence type="ECO:0000259" key="1">
    <source>
        <dbReference type="Pfam" id="PF01261"/>
    </source>
</evidence>
<sequence>MNKVIVPLNAFNRNEVLEKGQESFIEKIALSGAYGIEIRRELFPEGDMTLEKIKMEVEKFKLFTIFSAPIELWNLGSQLNKELLRRTFVEARNLGASWVKTSLGHYQTERSNCIELKQFIEELIDENETIQLFVENDQTMYGGNVERLKAFFESASVHEVPVKMTFDTGNWYYTKQNVHYAFEQLAPYVGYLHLKHVETVKNGLVTMPLPDDKNGEWRQIVNQFPASLTKAIEFPIDPISEMKHYIEMVQKAVEKESGEIICKI</sequence>
<dbReference type="Gene3D" id="3.20.20.150">
    <property type="entry name" value="Divalent-metal-dependent TIM barrel enzymes"/>
    <property type="match status" value="1"/>
</dbReference>
<dbReference type="EMBL" id="JAGDEL010000016">
    <property type="protein sequence ID" value="MBO1513689.1"/>
    <property type="molecule type" value="Genomic_DNA"/>
</dbReference>
<dbReference type="SUPFAM" id="SSF51658">
    <property type="entry name" value="Xylose isomerase-like"/>
    <property type="match status" value="1"/>
</dbReference>
<reference evidence="2 3" key="1">
    <citation type="submission" date="2021-03" db="EMBL/GenBank/DDBJ databases">
        <title>Whole genome sequence of Metabacillus bambusae BG109.</title>
        <authorList>
            <person name="Jeong J.W."/>
        </authorList>
    </citation>
    <scope>NUCLEOTIDE SEQUENCE [LARGE SCALE GENOMIC DNA]</scope>
    <source>
        <strain evidence="2 3">BG109</strain>
    </source>
</reference>